<feature type="binding site" evidence="7">
    <location>
        <position position="43"/>
    </location>
    <ligand>
        <name>ATP</name>
        <dbReference type="ChEBI" id="CHEBI:30616"/>
    </ligand>
</feature>
<evidence type="ECO:0000256" key="7">
    <source>
        <dbReference type="PROSITE-ProRule" id="PRU10141"/>
    </source>
</evidence>
<protein>
    <recommendedName>
        <fullName evidence="2">non-specific serine/threonine protein kinase</fullName>
        <ecNumber evidence="2">2.7.11.1</ecNumber>
    </recommendedName>
</protein>
<dbReference type="EC" id="2.7.11.1" evidence="2"/>
<dbReference type="PROSITE" id="PS00107">
    <property type="entry name" value="PROTEIN_KINASE_ATP"/>
    <property type="match status" value="1"/>
</dbReference>
<keyword evidence="4 7" id="KW-0547">Nucleotide-binding</keyword>
<accession>A0ABP9BVH9</accession>
<dbReference type="SUPFAM" id="SSF56112">
    <property type="entry name" value="Protein kinase-like (PK-like)"/>
    <property type="match status" value="1"/>
</dbReference>
<gene>
    <name evidence="10" type="ORF">GCM10023352_18810</name>
</gene>
<keyword evidence="11" id="KW-1185">Reference proteome</keyword>
<comment type="similarity">
    <text evidence="1">Belongs to the protein kinase superfamily. NEK Ser/Thr protein kinase family. NIMA subfamily.</text>
</comment>
<dbReference type="Proteomes" id="UP001500187">
    <property type="component" value="Unassembled WGS sequence"/>
</dbReference>
<dbReference type="PROSITE" id="PS00108">
    <property type="entry name" value="PROTEIN_KINASE_ST"/>
    <property type="match status" value="1"/>
</dbReference>
<dbReference type="InterPro" id="IPR000719">
    <property type="entry name" value="Prot_kinase_dom"/>
</dbReference>
<dbReference type="RefSeq" id="WP_345446854.1">
    <property type="nucleotide sequence ID" value="NZ_BAABKP010000005.1"/>
</dbReference>
<dbReference type="PANTHER" id="PTHR43671:SF13">
    <property type="entry name" value="SERINE_THREONINE-PROTEIN KINASE NEK2"/>
    <property type="match status" value="1"/>
</dbReference>
<dbReference type="SMART" id="SM00220">
    <property type="entry name" value="S_TKc"/>
    <property type="match status" value="1"/>
</dbReference>
<feature type="domain" description="Protein kinase" evidence="9">
    <location>
        <begin position="14"/>
        <end position="273"/>
    </location>
</feature>
<dbReference type="InterPro" id="IPR050660">
    <property type="entry name" value="NEK_Ser/Thr_kinase"/>
</dbReference>
<comment type="caution">
    <text evidence="10">The sequence shown here is derived from an EMBL/GenBank/DDBJ whole genome shotgun (WGS) entry which is preliminary data.</text>
</comment>
<dbReference type="InterPro" id="IPR011009">
    <property type="entry name" value="Kinase-like_dom_sf"/>
</dbReference>
<evidence type="ECO:0000313" key="10">
    <source>
        <dbReference type="EMBL" id="GAA4799198.1"/>
    </source>
</evidence>
<dbReference type="Pfam" id="PF00069">
    <property type="entry name" value="Pkinase"/>
    <property type="match status" value="1"/>
</dbReference>
<feature type="transmembrane region" description="Helical" evidence="8">
    <location>
        <begin position="364"/>
        <end position="386"/>
    </location>
</feature>
<keyword evidence="8" id="KW-0472">Membrane</keyword>
<dbReference type="Gene3D" id="1.10.510.10">
    <property type="entry name" value="Transferase(Phosphotransferase) domain 1"/>
    <property type="match status" value="1"/>
</dbReference>
<sequence>MAATTPGAPLGASYTLVSLVGKGASGQVWSVQHARQKAPLVAKILHSHLAEDAAVVERFVRERSVLMGLDHRHIVTVHDLVVEGSTLALVMDYYGGGSLRDVLAQQGTVRPAVALRLVATVLETLAYAHGQGVVHRDIKPDNILFESESEQLQPEALRVTDFGISSIIRADQTNTTGIVGTPYYLPPELIQSGTSGPAADVYSTGIMLYELLAGRTPFAGESTDFTVAYRHVTKEVPPLELPEPVMQELLSMLDKNPARRSHPLDAAARLRTLADRFEKTPALTPVQDPQAFTEVHRPQTVVRGLSPALTSDDIQQVQDPDAPVLGAAAGATIIRPQQIERPAYKVEYPADDEAKDAKEPRSKALWLGVLGVVLLLGTGFGIYWAVTSSSGPSEPFSATGSQESPLPTGLSVRREATYNPSSSTIDLTITYSAQKAPLSGEFLEVVPVVTEGASCPNVTWSQASGQRNQPMVTDMNVECGWTLQGIDIKPNQQVEVKGSVAAEVADEQQLEGWLEQVSEQTQQAIASEEYKSTSYPVQRLTDVVVKVPARTVGQSALPITLLPVWPSGEDSLNPLFSSESAGKPSGMLQAVAGDENPVRFSDGCAGHLMVDASGLKVTALSVADQCAVNAQVGNFTDLRSSNFTISTRD</sequence>
<organism evidence="10 11">
    <name type="scientific">Rothia endophytica</name>
    <dbReference type="NCBI Taxonomy" id="1324766"/>
    <lineage>
        <taxon>Bacteria</taxon>
        <taxon>Bacillati</taxon>
        <taxon>Actinomycetota</taxon>
        <taxon>Actinomycetes</taxon>
        <taxon>Micrococcales</taxon>
        <taxon>Micrococcaceae</taxon>
        <taxon>Rothia</taxon>
    </lineage>
</organism>
<dbReference type="PANTHER" id="PTHR43671">
    <property type="entry name" value="SERINE/THREONINE-PROTEIN KINASE NEK"/>
    <property type="match status" value="1"/>
</dbReference>
<evidence type="ECO:0000259" key="9">
    <source>
        <dbReference type="PROSITE" id="PS50011"/>
    </source>
</evidence>
<evidence type="ECO:0000256" key="2">
    <source>
        <dbReference type="ARBA" id="ARBA00012513"/>
    </source>
</evidence>
<keyword evidence="5" id="KW-0418">Kinase</keyword>
<dbReference type="EMBL" id="BAABKP010000005">
    <property type="protein sequence ID" value="GAA4799198.1"/>
    <property type="molecule type" value="Genomic_DNA"/>
</dbReference>
<keyword evidence="8" id="KW-1133">Transmembrane helix</keyword>
<evidence type="ECO:0000256" key="4">
    <source>
        <dbReference type="ARBA" id="ARBA00022741"/>
    </source>
</evidence>
<proteinExistence type="inferred from homology"/>
<reference evidence="11" key="1">
    <citation type="journal article" date="2019" name="Int. J. Syst. Evol. Microbiol.">
        <title>The Global Catalogue of Microorganisms (GCM) 10K type strain sequencing project: providing services to taxonomists for standard genome sequencing and annotation.</title>
        <authorList>
            <consortium name="The Broad Institute Genomics Platform"/>
            <consortium name="The Broad Institute Genome Sequencing Center for Infectious Disease"/>
            <person name="Wu L."/>
            <person name="Ma J."/>
        </authorList>
    </citation>
    <scope>NUCLEOTIDE SEQUENCE [LARGE SCALE GENOMIC DNA]</scope>
    <source>
        <strain evidence="11">JCM 18541</strain>
    </source>
</reference>
<evidence type="ECO:0000256" key="5">
    <source>
        <dbReference type="ARBA" id="ARBA00022777"/>
    </source>
</evidence>
<keyword evidence="8" id="KW-0812">Transmembrane</keyword>
<evidence type="ECO:0000256" key="6">
    <source>
        <dbReference type="ARBA" id="ARBA00022840"/>
    </source>
</evidence>
<evidence type="ECO:0000256" key="3">
    <source>
        <dbReference type="ARBA" id="ARBA00022679"/>
    </source>
</evidence>
<dbReference type="CDD" id="cd14014">
    <property type="entry name" value="STKc_PknB_like"/>
    <property type="match status" value="1"/>
</dbReference>
<dbReference type="InterPro" id="IPR008271">
    <property type="entry name" value="Ser/Thr_kinase_AS"/>
</dbReference>
<evidence type="ECO:0000313" key="11">
    <source>
        <dbReference type="Proteomes" id="UP001500187"/>
    </source>
</evidence>
<evidence type="ECO:0000256" key="1">
    <source>
        <dbReference type="ARBA" id="ARBA00010886"/>
    </source>
</evidence>
<keyword evidence="6 7" id="KW-0067">ATP-binding</keyword>
<dbReference type="Gene3D" id="3.30.200.20">
    <property type="entry name" value="Phosphorylase Kinase, domain 1"/>
    <property type="match status" value="1"/>
</dbReference>
<keyword evidence="3" id="KW-0808">Transferase</keyword>
<evidence type="ECO:0000256" key="8">
    <source>
        <dbReference type="SAM" id="Phobius"/>
    </source>
</evidence>
<name>A0ABP9BVH9_9MICC</name>
<dbReference type="InterPro" id="IPR017441">
    <property type="entry name" value="Protein_kinase_ATP_BS"/>
</dbReference>
<dbReference type="PROSITE" id="PS50011">
    <property type="entry name" value="PROTEIN_KINASE_DOM"/>
    <property type="match status" value="1"/>
</dbReference>